<gene>
    <name evidence="1" type="ORF">BOX24_01860</name>
</gene>
<dbReference type="EMBL" id="MPOJ01000003">
    <property type="protein sequence ID" value="OOH74715.1"/>
    <property type="molecule type" value="Genomic_DNA"/>
</dbReference>
<sequence length="63" mass="7396">MWGSLRASPFFFLLPLFLFLSSFRYREHHSFLQNKFCSSLMSSPGRDNPKDLLESLTYSIPYA</sequence>
<dbReference type="AlphaFoldDB" id="A0A1V3SXU9"/>
<protein>
    <submittedName>
        <fullName evidence="1">Uncharacterized protein</fullName>
    </submittedName>
</protein>
<reference evidence="1 2" key="1">
    <citation type="submission" date="2016-11" db="EMBL/GenBank/DDBJ databases">
        <title>Comparative genomics of co-occurring bacteria in distinct bioleaching systems unravels niche-specific adaptation.</title>
        <authorList>
            <person name="Zhang X."/>
            <person name="Liu X."/>
            <person name="Yin H."/>
        </authorList>
    </citation>
    <scope>NUCLEOTIDE SEQUENCE [LARGE SCALE GENOMIC DNA]</scope>
    <source>
        <strain evidence="1 2">DX</strain>
    </source>
</reference>
<accession>A0A1V3SXU9</accession>
<comment type="caution">
    <text evidence="1">The sequence shown here is derived from an EMBL/GenBank/DDBJ whole genome shotgun (WGS) entry which is preliminary data.</text>
</comment>
<evidence type="ECO:0000313" key="1">
    <source>
        <dbReference type="EMBL" id="OOH74715.1"/>
    </source>
</evidence>
<name>A0A1V3SXU9_9BACT</name>
<evidence type="ECO:0000313" key="2">
    <source>
        <dbReference type="Proteomes" id="UP000188586"/>
    </source>
</evidence>
<organism evidence="1 2">
    <name type="scientific">Leptospirillum ferriphilum</name>
    <dbReference type="NCBI Taxonomy" id="178606"/>
    <lineage>
        <taxon>Bacteria</taxon>
        <taxon>Pseudomonadati</taxon>
        <taxon>Nitrospirota</taxon>
        <taxon>Nitrospiria</taxon>
        <taxon>Nitrospirales</taxon>
        <taxon>Nitrospiraceae</taxon>
        <taxon>Leptospirillum</taxon>
    </lineage>
</organism>
<proteinExistence type="predicted"/>
<dbReference type="Proteomes" id="UP000188586">
    <property type="component" value="Unassembled WGS sequence"/>
</dbReference>